<dbReference type="GO" id="GO:0071555">
    <property type="term" value="P:cell wall organization"/>
    <property type="evidence" value="ECO:0007669"/>
    <property type="project" value="TreeGrafter"/>
</dbReference>
<feature type="modified residue" description="N6-carboxylysine" evidence="7">
    <location>
        <position position="77"/>
    </location>
</feature>
<dbReference type="InterPro" id="IPR002137">
    <property type="entry name" value="Beta-lactam_class-D_AS"/>
</dbReference>
<comment type="catalytic activity">
    <reaction evidence="1 8">
        <text>a beta-lactam + H2O = a substituted beta-amino acid</text>
        <dbReference type="Rhea" id="RHEA:20401"/>
        <dbReference type="ChEBI" id="CHEBI:15377"/>
        <dbReference type="ChEBI" id="CHEBI:35627"/>
        <dbReference type="ChEBI" id="CHEBI:140347"/>
        <dbReference type="EC" id="3.5.2.6"/>
    </reaction>
</comment>
<evidence type="ECO:0000256" key="1">
    <source>
        <dbReference type="ARBA" id="ARBA00001526"/>
    </source>
</evidence>
<name>A0AAW9RDZ3_9GAMM</name>
<dbReference type="PANTHER" id="PTHR30627:SF6">
    <property type="entry name" value="BETA-LACTAMASE YBXI-RELATED"/>
    <property type="match status" value="1"/>
</dbReference>
<dbReference type="Pfam" id="PF00905">
    <property type="entry name" value="Transpeptidase"/>
    <property type="match status" value="1"/>
</dbReference>
<dbReference type="InterPro" id="IPR012338">
    <property type="entry name" value="Beta-lactam/transpept-like"/>
</dbReference>
<dbReference type="Proteomes" id="UP001359886">
    <property type="component" value="Unassembled WGS sequence"/>
</dbReference>
<feature type="active site" description="Acyl-ester intermediate" evidence="7">
    <location>
        <position position="74"/>
    </location>
</feature>
<evidence type="ECO:0000313" key="12">
    <source>
        <dbReference type="Proteomes" id="UP001359886"/>
    </source>
</evidence>
<proteinExistence type="inferred from homology"/>
<dbReference type="Gene3D" id="3.40.710.10">
    <property type="entry name" value="DD-peptidase/beta-lactamase superfamily"/>
    <property type="match status" value="1"/>
</dbReference>
<comment type="similarity">
    <text evidence="2 8">Belongs to the class-D beta-lactamase family.</text>
</comment>
<keyword evidence="12" id="KW-1185">Reference proteome</keyword>
<gene>
    <name evidence="11" type="ORF">V3330_08310</name>
</gene>
<keyword evidence="6 8" id="KW-0046">Antibiotic resistance</keyword>
<evidence type="ECO:0000256" key="6">
    <source>
        <dbReference type="ARBA" id="ARBA00023251"/>
    </source>
</evidence>
<comment type="caution">
    <text evidence="11">The sequence shown here is derived from an EMBL/GenBank/DDBJ whole genome shotgun (WGS) entry which is preliminary data.</text>
</comment>
<keyword evidence="5 8" id="KW-0378">Hydrolase</keyword>
<keyword evidence="4 9" id="KW-0732">Signal</keyword>
<dbReference type="RefSeq" id="WP_354694938.1">
    <property type="nucleotide sequence ID" value="NZ_JAZHOG010000004.1"/>
</dbReference>
<dbReference type="SUPFAM" id="SSF56601">
    <property type="entry name" value="beta-lactamase/transpeptidase-like"/>
    <property type="match status" value="1"/>
</dbReference>
<feature type="chain" id="PRO_5043555648" description="Beta-lactamase" evidence="9">
    <location>
        <begin position="31"/>
        <end position="269"/>
    </location>
</feature>
<evidence type="ECO:0000313" key="11">
    <source>
        <dbReference type="EMBL" id="MEJ8567624.1"/>
    </source>
</evidence>
<reference evidence="11 12" key="1">
    <citation type="submission" date="2024-02" db="EMBL/GenBank/DDBJ databases">
        <title>A novel Wenzhouxiangellaceae bacterium, isolated from coastal sediments.</title>
        <authorList>
            <person name="Du Z.-J."/>
            <person name="Ye Y.-Q."/>
            <person name="Zhang X.-Y."/>
        </authorList>
    </citation>
    <scope>NUCLEOTIDE SEQUENCE [LARGE SCALE GENOMIC DNA]</scope>
    <source>
        <strain evidence="11 12">CH-27</strain>
    </source>
</reference>
<evidence type="ECO:0000256" key="9">
    <source>
        <dbReference type="SAM" id="SignalP"/>
    </source>
</evidence>
<evidence type="ECO:0000256" key="5">
    <source>
        <dbReference type="ARBA" id="ARBA00022801"/>
    </source>
</evidence>
<dbReference type="PANTHER" id="PTHR30627">
    <property type="entry name" value="PEPTIDOGLYCAN D,D-TRANSPEPTIDASE"/>
    <property type="match status" value="1"/>
</dbReference>
<evidence type="ECO:0000256" key="3">
    <source>
        <dbReference type="ARBA" id="ARBA00012865"/>
    </source>
</evidence>
<dbReference type="GO" id="GO:0046677">
    <property type="term" value="P:response to antibiotic"/>
    <property type="evidence" value="ECO:0007669"/>
    <property type="project" value="UniProtKB-UniRule"/>
</dbReference>
<feature type="domain" description="Penicillin-binding protein transpeptidase" evidence="10">
    <location>
        <begin position="64"/>
        <end position="251"/>
    </location>
</feature>
<dbReference type="GO" id="GO:0008658">
    <property type="term" value="F:penicillin binding"/>
    <property type="evidence" value="ECO:0007669"/>
    <property type="project" value="InterPro"/>
</dbReference>
<evidence type="ECO:0000256" key="7">
    <source>
        <dbReference type="PIRSR" id="PIRSR602137-50"/>
    </source>
</evidence>
<evidence type="ECO:0000256" key="2">
    <source>
        <dbReference type="ARBA" id="ARBA00007898"/>
    </source>
</evidence>
<sequence>MKRCFHRAAKLKTVALAGTTALAMVAPAAAQTWLLNGSGFADVEAACLAVYSTRNDSWLIHSREQCETPLSPCSTFKIPNSLIGLDAGVLKGPGDTFTWDGTVHSRKVLNQDHDLASAVRHSVVWYFQQVARSVGPERMQQALDRFGYGNRDISGGIDQFWLGSSLKISALDQIDFLRRLNARELPADPGHQATTRELLLQDFAIPEDFRGTLYGKTGSCPMPGSDHGWFVGIVEREEDTLVFAVNVIGENRWGPEARRIAIRMLQQIP</sequence>
<dbReference type="GO" id="GO:0005886">
    <property type="term" value="C:plasma membrane"/>
    <property type="evidence" value="ECO:0007669"/>
    <property type="project" value="TreeGrafter"/>
</dbReference>
<dbReference type="InterPro" id="IPR050515">
    <property type="entry name" value="Beta-lactam/transpept"/>
</dbReference>
<evidence type="ECO:0000256" key="4">
    <source>
        <dbReference type="ARBA" id="ARBA00022729"/>
    </source>
</evidence>
<organism evidence="11 12">
    <name type="scientific">Elongatibacter sediminis</name>
    <dbReference type="NCBI Taxonomy" id="3119006"/>
    <lineage>
        <taxon>Bacteria</taxon>
        <taxon>Pseudomonadati</taxon>
        <taxon>Pseudomonadota</taxon>
        <taxon>Gammaproteobacteria</taxon>
        <taxon>Chromatiales</taxon>
        <taxon>Wenzhouxiangellaceae</taxon>
        <taxon>Elongatibacter</taxon>
    </lineage>
</organism>
<dbReference type="EMBL" id="JAZHOG010000004">
    <property type="protein sequence ID" value="MEJ8567624.1"/>
    <property type="molecule type" value="Genomic_DNA"/>
</dbReference>
<dbReference type="PROSITE" id="PS00337">
    <property type="entry name" value="BETA_LACTAMASE_D"/>
    <property type="match status" value="1"/>
</dbReference>
<dbReference type="EC" id="3.5.2.6" evidence="3 8"/>
<dbReference type="AlphaFoldDB" id="A0AAW9RDZ3"/>
<dbReference type="InterPro" id="IPR001460">
    <property type="entry name" value="PCN-bd_Tpept"/>
</dbReference>
<evidence type="ECO:0000259" key="10">
    <source>
        <dbReference type="Pfam" id="PF00905"/>
    </source>
</evidence>
<protein>
    <recommendedName>
        <fullName evidence="3 8">Beta-lactamase</fullName>
        <ecNumber evidence="3 8">3.5.2.6</ecNumber>
    </recommendedName>
</protein>
<dbReference type="GO" id="GO:0017001">
    <property type="term" value="P:antibiotic catabolic process"/>
    <property type="evidence" value="ECO:0007669"/>
    <property type="project" value="InterPro"/>
</dbReference>
<evidence type="ECO:0000256" key="8">
    <source>
        <dbReference type="RuleBase" id="RU361140"/>
    </source>
</evidence>
<dbReference type="GO" id="GO:0008800">
    <property type="term" value="F:beta-lactamase activity"/>
    <property type="evidence" value="ECO:0007669"/>
    <property type="project" value="UniProtKB-UniRule"/>
</dbReference>
<feature type="signal peptide" evidence="9">
    <location>
        <begin position="1"/>
        <end position="30"/>
    </location>
</feature>
<accession>A0AAW9RDZ3</accession>